<reference evidence="2" key="1">
    <citation type="submission" date="2021-03" db="EMBL/GenBank/DDBJ databases">
        <authorList>
            <person name="Tagirdzhanova G."/>
        </authorList>
    </citation>
    <scope>NUCLEOTIDE SEQUENCE</scope>
</reference>
<proteinExistence type="predicted"/>
<evidence type="ECO:0000256" key="1">
    <source>
        <dbReference type="SAM" id="MobiDB-lite"/>
    </source>
</evidence>
<protein>
    <submittedName>
        <fullName evidence="2">Uncharacterized protein</fullName>
    </submittedName>
</protein>
<gene>
    <name evidence="2" type="ORF">ALECFALPRED_002144</name>
</gene>
<feature type="compositionally biased region" description="Low complexity" evidence="1">
    <location>
        <begin position="228"/>
        <end position="237"/>
    </location>
</feature>
<organism evidence="2 3">
    <name type="scientific">Alectoria fallacina</name>
    <dbReference type="NCBI Taxonomy" id="1903189"/>
    <lineage>
        <taxon>Eukaryota</taxon>
        <taxon>Fungi</taxon>
        <taxon>Dikarya</taxon>
        <taxon>Ascomycota</taxon>
        <taxon>Pezizomycotina</taxon>
        <taxon>Lecanoromycetes</taxon>
        <taxon>OSLEUM clade</taxon>
        <taxon>Lecanoromycetidae</taxon>
        <taxon>Lecanorales</taxon>
        <taxon>Lecanorineae</taxon>
        <taxon>Parmeliaceae</taxon>
        <taxon>Alectoria</taxon>
    </lineage>
</organism>
<feature type="region of interest" description="Disordered" evidence="1">
    <location>
        <begin position="77"/>
        <end position="102"/>
    </location>
</feature>
<feature type="region of interest" description="Disordered" evidence="1">
    <location>
        <begin position="226"/>
        <end position="251"/>
    </location>
</feature>
<dbReference type="AlphaFoldDB" id="A0A8H3FDQ1"/>
<dbReference type="OrthoDB" id="5379191at2759"/>
<evidence type="ECO:0000313" key="2">
    <source>
        <dbReference type="EMBL" id="CAF9922684.1"/>
    </source>
</evidence>
<name>A0A8H3FDQ1_9LECA</name>
<sequence>MLIFGQPQYSLPNGSRDCPIPVNQMGLQDSPRGTQADPAGFPNELLLDVPNLAQAARLRGFNKSNNGECDVYVPRQRSNRKRTASQRPEILHTTPKSTKRDKITDNVGIIVISDEDSDAPSASVSRNRHRKSPLTAFGATIKVEDDFTSPLNTPTSRPIDDSALGADALADGDDGEPLSPPHEESLKAANESPCHSGPGLDTSDPIHDQATNKTSQLDGIVIEEQHTPSLPSPSASSTGTREHSQNAPEPGVQIQYFIIKARTTRLSYTRWPEGTLRDKTLGSIFDEVARYTSKTKIRKIRFKLDTSRAEIEYPIRRGDENTFDDMKRDFDDEELRVDKKNGNTVFKIWLEPDPTE</sequence>
<feature type="region of interest" description="Disordered" evidence="1">
    <location>
        <begin position="146"/>
        <end position="210"/>
    </location>
</feature>
<evidence type="ECO:0000313" key="3">
    <source>
        <dbReference type="Proteomes" id="UP000664203"/>
    </source>
</evidence>
<dbReference type="EMBL" id="CAJPDR010000159">
    <property type="protein sequence ID" value="CAF9922684.1"/>
    <property type="molecule type" value="Genomic_DNA"/>
</dbReference>
<dbReference type="Proteomes" id="UP000664203">
    <property type="component" value="Unassembled WGS sequence"/>
</dbReference>
<comment type="caution">
    <text evidence="2">The sequence shown here is derived from an EMBL/GenBank/DDBJ whole genome shotgun (WGS) entry which is preliminary data.</text>
</comment>
<keyword evidence="3" id="KW-1185">Reference proteome</keyword>
<accession>A0A8H3FDQ1</accession>